<accession>A0A238JK00</accession>
<dbReference type="InterPro" id="IPR029063">
    <property type="entry name" value="SAM-dependent_MTases_sf"/>
</dbReference>
<proteinExistence type="predicted"/>
<evidence type="ECO:0000259" key="1">
    <source>
        <dbReference type="Pfam" id="PF05050"/>
    </source>
</evidence>
<dbReference type="PANTHER" id="PTHR36973:SF4">
    <property type="entry name" value="NODULATION PROTEIN"/>
    <property type="match status" value="1"/>
</dbReference>
<dbReference type="Pfam" id="PF05050">
    <property type="entry name" value="Methyltransf_21"/>
    <property type="match status" value="1"/>
</dbReference>
<dbReference type="GO" id="GO:0008171">
    <property type="term" value="F:O-methyltransferase activity"/>
    <property type="evidence" value="ECO:0007669"/>
    <property type="project" value="TreeGrafter"/>
</dbReference>
<keyword evidence="3" id="KW-1185">Reference proteome</keyword>
<dbReference type="EC" id="2.1.1.-" evidence="2"/>
<dbReference type="PANTHER" id="PTHR36973">
    <property type="entry name" value="SLL1456 PROTEIN-RELATED"/>
    <property type="match status" value="1"/>
</dbReference>
<dbReference type="InterPro" id="IPR006342">
    <property type="entry name" value="FkbM_mtfrase"/>
</dbReference>
<organism evidence="2 3">
    <name type="scientific">Octadecabacter ascidiaceicola</name>
    <dbReference type="NCBI Taxonomy" id="1655543"/>
    <lineage>
        <taxon>Bacteria</taxon>
        <taxon>Pseudomonadati</taxon>
        <taxon>Pseudomonadota</taxon>
        <taxon>Alphaproteobacteria</taxon>
        <taxon>Rhodobacterales</taxon>
        <taxon>Roseobacteraceae</taxon>
        <taxon>Octadecabacter</taxon>
    </lineage>
</organism>
<feature type="domain" description="Methyltransferase FkbM" evidence="1">
    <location>
        <begin position="48"/>
        <end position="195"/>
    </location>
</feature>
<dbReference type="NCBIfam" id="TIGR01444">
    <property type="entry name" value="fkbM_fam"/>
    <property type="match status" value="1"/>
</dbReference>
<dbReference type="RefSeq" id="WP_093994641.1">
    <property type="nucleotide sequence ID" value="NZ_FXYD01000001.1"/>
</dbReference>
<dbReference type="SUPFAM" id="SSF53335">
    <property type="entry name" value="S-adenosyl-L-methionine-dependent methyltransferases"/>
    <property type="match status" value="1"/>
</dbReference>
<dbReference type="GO" id="GO:0032259">
    <property type="term" value="P:methylation"/>
    <property type="evidence" value="ECO:0007669"/>
    <property type="project" value="UniProtKB-KW"/>
</dbReference>
<dbReference type="Proteomes" id="UP000203464">
    <property type="component" value="Unassembled WGS sequence"/>
</dbReference>
<protein>
    <submittedName>
        <fullName evidence="2">2-O-methyltransferase NoeI</fullName>
        <ecNumber evidence="2">2.1.1.-</ecNumber>
    </submittedName>
</protein>
<keyword evidence="2" id="KW-0489">Methyltransferase</keyword>
<name>A0A238JK00_9RHOB</name>
<keyword evidence="2" id="KW-0808">Transferase</keyword>
<evidence type="ECO:0000313" key="3">
    <source>
        <dbReference type="Proteomes" id="UP000203464"/>
    </source>
</evidence>
<dbReference type="EMBL" id="FXYD01000001">
    <property type="protein sequence ID" value="SMX30991.1"/>
    <property type="molecule type" value="Genomic_DNA"/>
</dbReference>
<dbReference type="InterPro" id="IPR053188">
    <property type="entry name" value="FkbM_Methyltransferase"/>
</dbReference>
<dbReference type="Gene3D" id="3.40.50.150">
    <property type="entry name" value="Vaccinia Virus protein VP39"/>
    <property type="match status" value="1"/>
</dbReference>
<reference evidence="3" key="1">
    <citation type="submission" date="2017-05" db="EMBL/GenBank/DDBJ databases">
        <authorList>
            <person name="Rodrigo-Torres L."/>
            <person name="Arahal R. D."/>
            <person name="Lucena T."/>
        </authorList>
    </citation>
    <scope>NUCLEOTIDE SEQUENCE [LARGE SCALE GENOMIC DNA]</scope>
    <source>
        <strain evidence="3">CECT 8868</strain>
    </source>
</reference>
<evidence type="ECO:0000313" key="2">
    <source>
        <dbReference type="EMBL" id="SMX30991.1"/>
    </source>
</evidence>
<dbReference type="OrthoDB" id="292760at2"/>
<sequence>MNRNRNARKRARLLASALGISERIQIADIGARKMKKPPVYQPLLGLDVAELIGFEPEPEAFAVLKANAEPNTRYIQSAVGKPGPATFYSHTIGSLSSVFKIAPKAAKYLGKMFWVRRPVEEFPIDLVSLDDLDDMPKLDILKMDIQGAELDVMKGGTKTLSDALVIIPEVRFYQMYEGEPSWAELDIEMRKQGFVLHSFQHQKRVPLPNSQRKKLSKKARTQLLDGDAAYIRSLENPSDLTDLQLQKFALAADVVLSAPDLCLFCLDILVERGLLPKTITASYLNALDAEMRIDVDVDD</sequence>
<gene>
    <name evidence="2" type="primary">noeI</name>
    <name evidence="2" type="ORF">OCA8868_00134</name>
</gene>
<dbReference type="AlphaFoldDB" id="A0A238JK00"/>